<reference evidence="1 2" key="1">
    <citation type="submission" date="2013-01" db="EMBL/GenBank/DDBJ databases">
        <authorList>
            <person name="Harkins D.M."/>
            <person name="Durkin A.S."/>
            <person name="Brinkac L.M."/>
            <person name="Haft D.H."/>
            <person name="Selengut J.D."/>
            <person name="Sanka R."/>
            <person name="DePew J."/>
            <person name="Purushe J."/>
            <person name="Hospenthal D.R."/>
            <person name="Murray C.K."/>
            <person name="Pimentel G."/>
            <person name="Wasfy M."/>
            <person name="Parker T."/>
            <person name="Miller R.S."/>
            <person name="Vinetz J.M."/>
            <person name="Sutton G.G."/>
            <person name="Nierman W.C."/>
            <person name="Fouts D.E."/>
        </authorList>
    </citation>
    <scope>NUCLEOTIDE SEQUENCE [LARGE SCALE GENOMIC DNA]</scope>
    <source>
        <strain evidence="1 2">2006001854</strain>
    </source>
</reference>
<dbReference type="AlphaFoldDB" id="M6GIL9"/>
<gene>
    <name evidence="1" type="ORF">LEP1GSC037_1023</name>
</gene>
<comment type="caution">
    <text evidence="1">The sequence shown here is derived from an EMBL/GenBank/DDBJ whole genome shotgun (WGS) entry which is preliminary data.</text>
</comment>
<sequence>MFAFNAQPFFSSLNQKSLQRKFFLVFPVLLSLTSAGTLWAKASLRLKIFANSKSDPPTQIWVRGNGYSKVFSLSDQSSELTIDLKEQGVYDVILTFKSGEMEHKFVTVDSDEKNLEFVQKQKGNQRD</sequence>
<name>M6GIL9_LEPIR</name>
<dbReference type="EMBL" id="AFLW02000083">
    <property type="protein sequence ID" value="EMM82384.1"/>
    <property type="molecule type" value="Genomic_DNA"/>
</dbReference>
<proteinExistence type="predicted"/>
<evidence type="ECO:0000313" key="2">
    <source>
        <dbReference type="Proteomes" id="UP000012128"/>
    </source>
</evidence>
<protein>
    <submittedName>
        <fullName evidence="1">Uncharacterized protein</fullName>
    </submittedName>
</protein>
<organism evidence="1 2">
    <name type="scientific">Leptospira interrogans str. 2006001854</name>
    <dbReference type="NCBI Taxonomy" id="1001590"/>
    <lineage>
        <taxon>Bacteria</taxon>
        <taxon>Pseudomonadati</taxon>
        <taxon>Spirochaetota</taxon>
        <taxon>Spirochaetia</taxon>
        <taxon>Leptospirales</taxon>
        <taxon>Leptospiraceae</taxon>
        <taxon>Leptospira</taxon>
    </lineage>
</organism>
<accession>M6GIL9</accession>
<evidence type="ECO:0000313" key="1">
    <source>
        <dbReference type="EMBL" id="EMM82384.1"/>
    </source>
</evidence>
<dbReference type="Proteomes" id="UP000012128">
    <property type="component" value="Unassembled WGS sequence"/>
</dbReference>